<accession>A0A022L4R4</accession>
<gene>
    <name evidence="2" type="ORF">D641_0102125</name>
</gene>
<organism evidence="2 3">
    <name type="scientific">Brachybacterium muris UCD-AY4</name>
    <dbReference type="NCBI Taxonomy" id="1249481"/>
    <lineage>
        <taxon>Bacteria</taxon>
        <taxon>Bacillati</taxon>
        <taxon>Actinomycetota</taxon>
        <taxon>Actinomycetes</taxon>
        <taxon>Micrococcales</taxon>
        <taxon>Dermabacteraceae</taxon>
        <taxon>Brachybacterium</taxon>
    </lineage>
</organism>
<evidence type="ECO:0000256" key="1">
    <source>
        <dbReference type="SAM" id="MobiDB-lite"/>
    </source>
</evidence>
<reference evidence="2 3" key="1">
    <citation type="journal article" date="2013" name="Genome Announc.">
        <title>Draft genome sequence of an Actinobacterium, Brachybacterium muris strain UCD-AY4.</title>
        <authorList>
            <person name="Lo J.R."/>
            <person name="Lang J.M."/>
            <person name="Darling A.E."/>
            <person name="Eisen J.A."/>
            <person name="Coil D.A."/>
        </authorList>
    </citation>
    <scope>NUCLEOTIDE SEQUENCE [LARGE SCALE GENOMIC DNA]</scope>
    <source>
        <strain evidence="2 3">UCD-AY4</strain>
    </source>
</reference>
<keyword evidence="3" id="KW-1185">Reference proteome</keyword>
<evidence type="ECO:0000313" key="2">
    <source>
        <dbReference type="EMBL" id="EYT50832.1"/>
    </source>
</evidence>
<dbReference type="HOGENOM" id="CLU_637236_0_0_11"/>
<dbReference type="RefSeq" id="WP_017822147.1">
    <property type="nucleotide sequence ID" value="NZ_AORC01000003.1"/>
</dbReference>
<sequence length="440" mass="47478">MAASNLSTGRMISYAFDMSQRAAAGGASGPAAATGSAASNGSAPAENGPGKRTKREEMARYLLEYLLRDPKARKAFCQVIAGIDAPATAFRTSSRSGSDLFDLEAPLTSGAEDRIAIKVIVDGTIEAGAVTAALAALPTPASRLVLLLPKHRKSSLDVKDEHLIRTTWAALAKRLVKKDSKRADFWRLIGEFGEDAPATSVYRAVSPRILLDQDVVKEFRSHLDTLRLVAAELYGRPVRFSTSRRGRGAWLQVGASGTGLGVEFDAVEEGSPVWLVGTRPHRSHPLNIGALPDEESRGRAERRLRGIASGERRHDDPTYAPSVPEFIGEPASHAMEEARALLWDVFDPQMLAAAGFPLVPRRQPDLEPDALAVRLHREGDPRAGTFLVSVGRSKNWTTLLPRVTREFDGRTYIIQAAKGDTAEDLVTAVHGALLSLATKP</sequence>
<feature type="compositionally biased region" description="Low complexity" evidence="1">
    <location>
        <begin position="27"/>
        <end position="45"/>
    </location>
</feature>
<dbReference type="Proteomes" id="UP000019754">
    <property type="component" value="Unassembled WGS sequence"/>
</dbReference>
<evidence type="ECO:0000313" key="3">
    <source>
        <dbReference type="Proteomes" id="UP000019754"/>
    </source>
</evidence>
<name>A0A022L4R4_9MICO</name>
<dbReference type="OrthoDB" id="4788656at2"/>
<dbReference type="AlphaFoldDB" id="A0A022L4R4"/>
<dbReference type="STRING" id="1249481.D641_0102125"/>
<comment type="caution">
    <text evidence="2">The sequence shown here is derived from an EMBL/GenBank/DDBJ whole genome shotgun (WGS) entry which is preliminary data.</text>
</comment>
<proteinExistence type="predicted"/>
<feature type="region of interest" description="Disordered" evidence="1">
    <location>
        <begin position="27"/>
        <end position="54"/>
    </location>
</feature>
<protein>
    <submittedName>
        <fullName evidence="2">Uncharacterized protein</fullName>
    </submittedName>
</protein>
<dbReference type="EMBL" id="AORC01000003">
    <property type="protein sequence ID" value="EYT50832.1"/>
    <property type="molecule type" value="Genomic_DNA"/>
</dbReference>